<evidence type="ECO:0000256" key="1">
    <source>
        <dbReference type="ARBA" id="ARBA00022741"/>
    </source>
</evidence>
<evidence type="ECO:0000313" key="5">
    <source>
        <dbReference type="Proteomes" id="UP000295447"/>
    </source>
</evidence>
<name>A0A4R8A001_9ACTN</name>
<dbReference type="PROSITE" id="PS00211">
    <property type="entry name" value="ABC_TRANSPORTER_1"/>
    <property type="match status" value="1"/>
</dbReference>
<evidence type="ECO:0000256" key="2">
    <source>
        <dbReference type="ARBA" id="ARBA00022840"/>
    </source>
</evidence>
<dbReference type="PANTHER" id="PTHR24220:SF685">
    <property type="entry name" value="ABC TRANSPORTER RELATED"/>
    <property type="match status" value="1"/>
</dbReference>
<proteinExistence type="predicted"/>
<dbReference type="PANTHER" id="PTHR24220">
    <property type="entry name" value="IMPORT ATP-BINDING PROTEIN"/>
    <property type="match status" value="1"/>
</dbReference>
<dbReference type="EMBL" id="SODF01000001">
    <property type="protein sequence ID" value="TDW23817.1"/>
    <property type="molecule type" value="Genomic_DNA"/>
</dbReference>
<dbReference type="InterPro" id="IPR017871">
    <property type="entry name" value="ABC_transporter-like_CS"/>
</dbReference>
<dbReference type="GO" id="GO:0005524">
    <property type="term" value="F:ATP binding"/>
    <property type="evidence" value="ECO:0007669"/>
    <property type="project" value="UniProtKB-KW"/>
</dbReference>
<dbReference type="SUPFAM" id="SSF52540">
    <property type="entry name" value="P-loop containing nucleoside triphosphate hydrolases"/>
    <property type="match status" value="1"/>
</dbReference>
<dbReference type="RefSeq" id="WP_134118766.1">
    <property type="nucleotide sequence ID" value="NZ_SODF01000001.1"/>
</dbReference>
<evidence type="ECO:0000259" key="3">
    <source>
        <dbReference type="PROSITE" id="PS50893"/>
    </source>
</evidence>
<dbReference type="SMART" id="SM00382">
    <property type="entry name" value="AAA"/>
    <property type="match status" value="1"/>
</dbReference>
<dbReference type="InterPro" id="IPR003439">
    <property type="entry name" value="ABC_transporter-like_ATP-bd"/>
</dbReference>
<dbReference type="InterPro" id="IPR027417">
    <property type="entry name" value="P-loop_NTPase"/>
</dbReference>
<dbReference type="OrthoDB" id="3176024at2"/>
<keyword evidence="2 4" id="KW-0067">ATP-binding</keyword>
<keyword evidence="5" id="KW-1185">Reference proteome</keyword>
<accession>A0A4R8A001</accession>
<dbReference type="AlphaFoldDB" id="A0A4R8A001"/>
<reference evidence="4 5" key="1">
    <citation type="submission" date="2019-03" db="EMBL/GenBank/DDBJ databases">
        <title>Genomic Encyclopedia of Type Strains, Phase III (KMG-III): the genomes of soil and plant-associated and newly described type strains.</title>
        <authorList>
            <person name="Whitman W."/>
        </authorList>
    </citation>
    <scope>NUCLEOTIDE SEQUENCE [LARGE SCALE GENOMIC DNA]</scope>
    <source>
        <strain evidence="4 5">VKM Ac-2570</strain>
    </source>
</reference>
<dbReference type="Pfam" id="PF00005">
    <property type="entry name" value="ABC_tran"/>
    <property type="match status" value="1"/>
</dbReference>
<dbReference type="InterPro" id="IPR015854">
    <property type="entry name" value="ABC_transpr_LolD-like"/>
</dbReference>
<dbReference type="InterPro" id="IPR003593">
    <property type="entry name" value="AAA+_ATPase"/>
</dbReference>
<dbReference type="PROSITE" id="PS50893">
    <property type="entry name" value="ABC_TRANSPORTER_2"/>
    <property type="match status" value="1"/>
</dbReference>
<keyword evidence="1" id="KW-0547">Nucleotide-binding</keyword>
<evidence type="ECO:0000313" key="4">
    <source>
        <dbReference type="EMBL" id="TDW23817.1"/>
    </source>
</evidence>
<sequence>MINVSQVTVRYGDLTAVSDVSFTVPPGFMLAVSGPSGAGKSSLLWAIAGAVPLAKGQVEIDGLVITGRPAAAAHGVVLIPQGNGLARVLTARENLSIPLLAERKPSEDVERTIEQALAGVGLEESGDHLVEELSGGEQQRVAVARGIAQQGRVILADESTSELDGNNRERVLDLLHEEARRGAAVVIATHDPTVADSADGHAVMDEGHLSWLRRL</sequence>
<dbReference type="GO" id="GO:0005886">
    <property type="term" value="C:plasma membrane"/>
    <property type="evidence" value="ECO:0007669"/>
    <property type="project" value="TreeGrafter"/>
</dbReference>
<dbReference type="Gene3D" id="3.40.50.300">
    <property type="entry name" value="P-loop containing nucleotide triphosphate hydrolases"/>
    <property type="match status" value="1"/>
</dbReference>
<dbReference type="Proteomes" id="UP000295447">
    <property type="component" value="Unassembled WGS sequence"/>
</dbReference>
<dbReference type="GO" id="GO:0016887">
    <property type="term" value="F:ATP hydrolysis activity"/>
    <property type="evidence" value="ECO:0007669"/>
    <property type="project" value="InterPro"/>
</dbReference>
<organism evidence="4 5">
    <name type="scientific">Kribbella kalugense</name>
    <dbReference type="NCBI Taxonomy" id="2512221"/>
    <lineage>
        <taxon>Bacteria</taxon>
        <taxon>Bacillati</taxon>
        <taxon>Actinomycetota</taxon>
        <taxon>Actinomycetes</taxon>
        <taxon>Propionibacteriales</taxon>
        <taxon>Kribbellaceae</taxon>
        <taxon>Kribbella</taxon>
    </lineage>
</organism>
<gene>
    <name evidence="4" type="ORF">EV650_2676</name>
</gene>
<protein>
    <submittedName>
        <fullName evidence="4">Putative ABC transport system ATP-binding protein</fullName>
    </submittedName>
</protein>
<feature type="domain" description="ABC transporter" evidence="3">
    <location>
        <begin position="2"/>
        <end position="215"/>
    </location>
</feature>
<dbReference type="GO" id="GO:0022857">
    <property type="term" value="F:transmembrane transporter activity"/>
    <property type="evidence" value="ECO:0007669"/>
    <property type="project" value="TreeGrafter"/>
</dbReference>
<comment type="caution">
    <text evidence="4">The sequence shown here is derived from an EMBL/GenBank/DDBJ whole genome shotgun (WGS) entry which is preliminary data.</text>
</comment>